<dbReference type="Pfam" id="PF00503">
    <property type="entry name" value="G-alpha"/>
    <property type="match status" value="1"/>
</dbReference>
<organism evidence="5 6">
    <name type="scientific">Somion occarium</name>
    <dbReference type="NCBI Taxonomy" id="3059160"/>
    <lineage>
        <taxon>Eukaryota</taxon>
        <taxon>Fungi</taxon>
        <taxon>Dikarya</taxon>
        <taxon>Basidiomycota</taxon>
        <taxon>Agaricomycotina</taxon>
        <taxon>Agaricomycetes</taxon>
        <taxon>Polyporales</taxon>
        <taxon>Cerrenaceae</taxon>
        <taxon>Somion</taxon>
    </lineage>
</organism>
<dbReference type="PROSITE" id="PS51882">
    <property type="entry name" value="G_ALPHA"/>
    <property type="match status" value="1"/>
</dbReference>
<dbReference type="PRINTS" id="PR00318">
    <property type="entry name" value="GPROTEINA"/>
</dbReference>
<dbReference type="SUPFAM" id="SSF47895">
    <property type="entry name" value="Transducin (alpha subunit), insertion domain"/>
    <property type="match status" value="1"/>
</dbReference>
<evidence type="ECO:0000256" key="2">
    <source>
        <dbReference type="ARBA" id="ARBA00023134"/>
    </source>
</evidence>
<dbReference type="InterPro" id="IPR001019">
    <property type="entry name" value="Gprotein_alpha_su"/>
</dbReference>
<dbReference type="EMBL" id="OZ037952">
    <property type="protein sequence ID" value="CAL1716309.1"/>
    <property type="molecule type" value="Genomic_DNA"/>
</dbReference>
<feature type="region of interest" description="Disordered" evidence="4">
    <location>
        <begin position="1"/>
        <end position="35"/>
    </location>
</feature>
<accession>A0ABP1EAS6</accession>
<feature type="compositionally biased region" description="Polar residues" evidence="4">
    <location>
        <begin position="248"/>
        <end position="262"/>
    </location>
</feature>
<evidence type="ECO:0000313" key="6">
    <source>
        <dbReference type="Proteomes" id="UP001497453"/>
    </source>
</evidence>
<protein>
    <recommendedName>
        <fullName evidence="7">Guanine nucleotide-binding protein alpha-4 subunit</fullName>
    </recommendedName>
</protein>
<evidence type="ECO:0000313" key="5">
    <source>
        <dbReference type="EMBL" id="CAL1716309.1"/>
    </source>
</evidence>
<dbReference type="PANTHER" id="PTHR10218:SF360">
    <property type="entry name" value="GUANINE NUCLEOTIDE-BINDING PROTEIN SUBUNIT ALPHA HOMOLOG"/>
    <property type="match status" value="1"/>
</dbReference>
<keyword evidence="1" id="KW-0547">Nucleotide-binding</keyword>
<evidence type="ECO:0008006" key="7">
    <source>
        <dbReference type="Google" id="ProtNLM"/>
    </source>
</evidence>
<reference evidence="6" key="1">
    <citation type="submission" date="2024-04" db="EMBL/GenBank/DDBJ databases">
        <authorList>
            <person name="Shaw F."/>
            <person name="Minotto A."/>
        </authorList>
    </citation>
    <scope>NUCLEOTIDE SEQUENCE [LARGE SCALE GENOMIC DNA]</scope>
</reference>
<dbReference type="InterPro" id="IPR011025">
    <property type="entry name" value="GproteinA_insert"/>
</dbReference>
<proteinExistence type="predicted"/>
<dbReference type="Gene3D" id="3.40.50.300">
    <property type="entry name" value="P-loop containing nucleotide triphosphate hydrolases"/>
    <property type="match status" value="2"/>
</dbReference>
<feature type="region of interest" description="Disordered" evidence="4">
    <location>
        <begin position="233"/>
        <end position="266"/>
    </location>
</feature>
<gene>
    <name evidence="5" type="ORF">GFSPODELE1_LOCUS10701</name>
</gene>
<dbReference type="SUPFAM" id="SSF52540">
    <property type="entry name" value="P-loop containing nucleoside triphosphate hydrolases"/>
    <property type="match status" value="1"/>
</dbReference>
<keyword evidence="2" id="KW-0342">GTP-binding</keyword>
<dbReference type="PANTHER" id="PTHR10218">
    <property type="entry name" value="GTP-BINDING PROTEIN ALPHA SUBUNIT"/>
    <property type="match status" value="1"/>
</dbReference>
<feature type="region of interest" description="Disordered" evidence="4">
    <location>
        <begin position="147"/>
        <end position="168"/>
    </location>
</feature>
<keyword evidence="3" id="KW-0807">Transducer</keyword>
<dbReference type="InterPro" id="IPR027417">
    <property type="entry name" value="P-loop_NTPase"/>
</dbReference>
<name>A0ABP1EAS6_9APHY</name>
<evidence type="ECO:0000256" key="1">
    <source>
        <dbReference type="ARBA" id="ARBA00022741"/>
    </source>
</evidence>
<evidence type="ECO:0000256" key="3">
    <source>
        <dbReference type="ARBA" id="ARBA00023224"/>
    </source>
</evidence>
<sequence>MIRTPKPPSVHSLDVNDPLSAILRPSPTESEQDRQTRLRLEAEAKRVSDRIDEQLNQDRERFKKSKQDVKLLLLGQAESGKSTLQKQFQLLYNPTSLDEERLSWRAVIYYNIARPVRRILDALDAYGDLDDDGGDDFSLEIDSKFGTPSTARLSSPSPGFNGNPLEQTSSSILAPSIKSDYEAQLTHLRDRLSPLLNAEASLAERLSGGVDVSGSGKGNVFVRSGWQARSLLGKSTKGHNDTGGRFSFTGQRSSLENSSSRMGNREITPEGHDVLIEEIASILLSCKDDIRELWEHAAVRRLRDRRKLRLEEWAEFFLDNIDRVASSGYIPTMDDILHARIQTMGVAEHIFDMSVHGRTVTWHLYDVGGARGQRHTWIPYFDDANAIIFLAPVSAYDQYLDEDPRTNRIDDSLQLFTDICSNQLLKKVHLVLFLNKTDVLQNKLERGIKVKKYITSYGDRPMEFEAVVNYFKAHFTQVHKRNNENKRVLYTHLTSVVDTKATKSIITNVSDSIFRKYLADAALV</sequence>
<evidence type="ECO:0000256" key="4">
    <source>
        <dbReference type="SAM" id="MobiDB-lite"/>
    </source>
</evidence>
<dbReference type="SMART" id="SM00275">
    <property type="entry name" value="G_alpha"/>
    <property type="match status" value="1"/>
</dbReference>
<dbReference type="Proteomes" id="UP001497453">
    <property type="component" value="Chromosome 9"/>
</dbReference>
<keyword evidence="6" id="KW-1185">Reference proteome</keyword>